<organism evidence="1 2">
    <name type="scientific">Olea europaea subsp. europaea</name>
    <dbReference type="NCBI Taxonomy" id="158383"/>
    <lineage>
        <taxon>Eukaryota</taxon>
        <taxon>Viridiplantae</taxon>
        <taxon>Streptophyta</taxon>
        <taxon>Embryophyta</taxon>
        <taxon>Tracheophyta</taxon>
        <taxon>Spermatophyta</taxon>
        <taxon>Magnoliopsida</taxon>
        <taxon>eudicotyledons</taxon>
        <taxon>Gunneridae</taxon>
        <taxon>Pentapetalae</taxon>
        <taxon>asterids</taxon>
        <taxon>lamiids</taxon>
        <taxon>Lamiales</taxon>
        <taxon>Oleaceae</taxon>
        <taxon>Oleeae</taxon>
        <taxon>Olea</taxon>
    </lineage>
</organism>
<gene>
    <name evidence="1" type="ORF">OLEA9_A037150</name>
</gene>
<dbReference type="Gramene" id="OE9A037150T1">
    <property type="protein sequence ID" value="OE9A037150C1"/>
    <property type="gene ID" value="OE9A037150"/>
</dbReference>
<protein>
    <submittedName>
        <fullName evidence="1">Uncharacterized protein</fullName>
    </submittedName>
</protein>
<reference evidence="1 2" key="1">
    <citation type="submission" date="2019-12" db="EMBL/GenBank/DDBJ databases">
        <authorList>
            <person name="Alioto T."/>
            <person name="Alioto T."/>
            <person name="Gomez Garrido J."/>
        </authorList>
    </citation>
    <scope>NUCLEOTIDE SEQUENCE [LARGE SCALE GENOMIC DNA]</scope>
</reference>
<evidence type="ECO:0000313" key="2">
    <source>
        <dbReference type="Proteomes" id="UP000594638"/>
    </source>
</evidence>
<dbReference type="EMBL" id="CACTIH010005429">
    <property type="protein sequence ID" value="CAA2991913.1"/>
    <property type="molecule type" value="Genomic_DNA"/>
</dbReference>
<dbReference type="Proteomes" id="UP000594638">
    <property type="component" value="Unassembled WGS sequence"/>
</dbReference>
<name>A0A8S0SJU9_OLEEU</name>
<accession>A0A8S0SJU9</accession>
<comment type="caution">
    <text evidence="1">The sequence shown here is derived from an EMBL/GenBank/DDBJ whole genome shotgun (WGS) entry which is preliminary data.</text>
</comment>
<dbReference type="OrthoDB" id="749393at2759"/>
<proteinExistence type="predicted"/>
<sequence length="165" mass="19473">MSGCPFVIYFGSDCSFELVQQWKGETRKELEEEEEKKKNETNQEKKPEYEEFDYVKKEKGYEFFDEIGVFDFPWLKESVKNFKGDENFELEDAFAPSCSYLEEFPTTSTPDFDQFCVQNLSDQKCVDDNKFDDDLWQFKVDDLDPADCIWSSVIDQPLDVGLNKF</sequence>
<dbReference type="AlphaFoldDB" id="A0A8S0SJU9"/>
<keyword evidence="2" id="KW-1185">Reference proteome</keyword>
<evidence type="ECO:0000313" key="1">
    <source>
        <dbReference type="EMBL" id="CAA2991913.1"/>
    </source>
</evidence>